<sequence>MPVFKPFRGVRPHPDYIDKFPTHPLDNFTQEEINKKATEDSSYIQMIKPYVCSKSKDVDRNLRKVRSNYEEMLGDNKLLQDSSSYYLYEQILPNKSVFRGLLGLASVEDFWNGKIKKHESTLTYKKEKLAHFLEKVSLQAEPVLLTYQANSKIELLMNHEEKNVPIINHTDETGVRHKVWRIDNRLKLQQFKEVIDQIDSFYVADGHHRIASAALYAQKHKEKNKRHNGNEPYNFVFSFIVSSQSIKINDYNRVVKDLNGNSEEEFLQKLSENFLIHEKGENAYYPSQKFHISMYLGGKFYSLHVKHNLRDLDQGLDNVDHHLLDKYIFKPILGINDYEEEENSKMNFVKGNSNIEGIIKLKEQVDSGDYSVGFGLFPVSFNDITKLANQNLQMPPKCTYIEPKLVTALLMYDMDW</sequence>
<proteinExistence type="predicted"/>
<dbReference type="Pfam" id="PF06245">
    <property type="entry name" value="DUF1015"/>
    <property type="match status" value="1"/>
</dbReference>
<dbReference type="PIRSF" id="PIRSF033563">
    <property type="entry name" value="UCP033563"/>
    <property type="match status" value="1"/>
</dbReference>
<reference evidence="1 2" key="1">
    <citation type="submission" date="2016-09" db="EMBL/GenBank/DDBJ databases">
        <authorList>
            <person name="Capua I."/>
            <person name="De Benedictis P."/>
            <person name="Joannis T."/>
            <person name="Lombin L.H."/>
            <person name="Cattoli G."/>
        </authorList>
    </citation>
    <scope>NUCLEOTIDE SEQUENCE [LARGE SCALE GENOMIC DNA]</scope>
    <source>
        <strain evidence="1 2">NRS-1</strain>
    </source>
</reference>
<dbReference type="InterPro" id="IPR008323">
    <property type="entry name" value="UCP033563"/>
</dbReference>
<dbReference type="RefSeq" id="WP_069799311.1">
    <property type="nucleotide sequence ID" value="NZ_CP034157.1"/>
</dbReference>
<dbReference type="OrthoDB" id="9781616at2"/>
<accession>A0A1E5UDB4</accession>
<organism evidence="1 2">
    <name type="scientific">Cloacibacterium normanense</name>
    <dbReference type="NCBI Taxonomy" id="237258"/>
    <lineage>
        <taxon>Bacteria</taxon>
        <taxon>Pseudomonadati</taxon>
        <taxon>Bacteroidota</taxon>
        <taxon>Flavobacteriia</taxon>
        <taxon>Flavobacteriales</taxon>
        <taxon>Weeksellaceae</taxon>
    </lineage>
</organism>
<dbReference type="KEGG" id="cnr:EB819_05325"/>
<dbReference type="PANTHER" id="PTHR36454:SF1">
    <property type="entry name" value="DUF1015 DOMAIN-CONTAINING PROTEIN"/>
    <property type="match status" value="1"/>
</dbReference>
<dbReference type="EMBL" id="MKGI01000071">
    <property type="protein sequence ID" value="OEL10919.1"/>
    <property type="molecule type" value="Genomic_DNA"/>
</dbReference>
<dbReference type="STRING" id="237258.SAMN04489756_107115"/>
<dbReference type="PATRIC" id="fig|237258.4.peg.312"/>
<comment type="caution">
    <text evidence="1">The sequence shown here is derived from an EMBL/GenBank/DDBJ whole genome shotgun (WGS) entry which is preliminary data.</text>
</comment>
<gene>
    <name evidence="1" type="ORF">BHF72_0114</name>
</gene>
<dbReference type="PANTHER" id="PTHR36454">
    <property type="entry name" value="LMO2823 PROTEIN"/>
    <property type="match status" value="1"/>
</dbReference>
<protein>
    <recommendedName>
        <fullName evidence="3">DUF1015 domain-containing protein</fullName>
    </recommendedName>
</protein>
<name>A0A1E5UDB4_9FLAO</name>
<evidence type="ECO:0008006" key="3">
    <source>
        <dbReference type="Google" id="ProtNLM"/>
    </source>
</evidence>
<keyword evidence="2" id="KW-1185">Reference proteome</keyword>
<dbReference type="AlphaFoldDB" id="A0A1E5UDB4"/>
<evidence type="ECO:0000313" key="1">
    <source>
        <dbReference type="EMBL" id="OEL10919.1"/>
    </source>
</evidence>
<evidence type="ECO:0000313" key="2">
    <source>
        <dbReference type="Proteomes" id="UP000095601"/>
    </source>
</evidence>
<dbReference type="Proteomes" id="UP000095601">
    <property type="component" value="Unassembled WGS sequence"/>
</dbReference>